<dbReference type="RefSeq" id="WP_249928084.1">
    <property type="nucleotide sequence ID" value="NZ_BJCR01000011.1"/>
</dbReference>
<keyword evidence="2" id="KW-1185">Reference proteome</keyword>
<sequence>MEKFIFKSICFVGETMNFKKQIVLFSILAMSVMAVSAEDISTYNPQVIEKHQITNEDIASATSYGQSLVEKKNIKMISTAKKKFIKRRYGGIFPRNELQGIVYVQTPFAIFANTALEDARGVASTYSTRNATNILQVRSFLYMPESKMYNDTNNVVISIVQNGYTYYPIETVRGDDQYEGPGMWVTVGYQSLFELSKIDTNSSFEVHIKSDAVKVGDAVIQFPALNASNKYVLDDSYSLYRGDAVFIDKK</sequence>
<evidence type="ECO:0000313" key="1">
    <source>
        <dbReference type="EMBL" id="GCL68714.1"/>
    </source>
</evidence>
<comment type="caution">
    <text evidence="1">The sequence shown here is derived from an EMBL/GenBank/DDBJ whole genome shotgun (WGS) entry which is preliminary data.</text>
</comment>
<reference evidence="1 2" key="1">
    <citation type="submission" date="2019-03" db="EMBL/GenBank/DDBJ databases">
        <title>Draft genome sequences of two Veillonella tobetsuensis clinical isolates from intraoperative bronchial fluids of elderly patients with pulmonary carcinoma.</title>
        <authorList>
            <person name="Akiyama T."/>
        </authorList>
    </citation>
    <scope>NUCLEOTIDE SEQUENCE [LARGE SCALE GENOMIC DNA]</scope>
    <source>
        <strain evidence="1 2">PAGU 1579</strain>
    </source>
</reference>
<organism evidence="1 2">
    <name type="scientific">Veillonella tobetsuensis</name>
    <dbReference type="NCBI Taxonomy" id="1110546"/>
    <lineage>
        <taxon>Bacteria</taxon>
        <taxon>Bacillati</taxon>
        <taxon>Bacillota</taxon>
        <taxon>Negativicutes</taxon>
        <taxon>Veillonellales</taxon>
        <taxon>Veillonellaceae</taxon>
        <taxon>Veillonella</taxon>
    </lineage>
</organism>
<accession>A0A480B5I2</accession>
<name>A0A480B5I2_9FIRM</name>
<proteinExistence type="predicted"/>
<dbReference type="AlphaFoldDB" id="A0A480B5I2"/>
<protein>
    <submittedName>
        <fullName evidence="1">Uncharacterized protein</fullName>
    </submittedName>
</protein>
<dbReference type="Proteomes" id="UP000303581">
    <property type="component" value="Unassembled WGS sequence"/>
</dbReference>
<dbReference type="EMBL" id="BJCR01000011">
    <property type="protein sequence ID" value="GCL68714.1"/>
    <property type="molecule type" value="Genomic_DNA"/>
</dbReference>
<gene>
    <name evidence="1" type="ORF">PAGU1579_04830</name>
</gene>
<evidence type="ECO:0000313" key="2">
    <source>
        <dbReference type="Proteomes" id="UP000303581"/>
    </source>
</evidence>